<accession>A0A9D2MWW4</accession>
<dbReference type="Proteomes" id="UP000826793">
    <property type="component" value="Unassembled WGS sequence"/>
</dbReference>
<proteinExistence type="predicted"/>
<protein>
    <submittedName>
        <fullName evidence="2">SdpI family protein</fullName>
    </submittedName>
</protein>
<feature type="transmembrane region" description="Helical" evidence="1">
    <location>
        <begin position="68"/>
        <end position="87"/>
    </location>
</feature>
<dbReference type="InterPro" id="IPR025962">
    <property type="entry name" value="SdpI/YhfL"/>
</dbReference>
<name>A0A9D2MWW4_9FIRM</name>
<evidence type="ECO:0000313" key="3">
    <source>
        <dbReference type="Proteomes" id="UP000826793"/>
    </source>
</evidence>
<evidence type="ECO:0000313" key="2">
    <source>
        <dbReference type="EMBL" id="HJB97805.1"/>
    </source>
</evidence>
<comment type="caution">
    <text evidence="2">The sequence shown here is derived from an EMBL/GenBank/DDBJ whole genome shotgun (WGS) entry which is preliminary data.</text>
</comment>
<feature type="transmembrane region" description="Helical" evidence="1">
    <location>
        <begin position="39"/>
        <end position="56"/>
    </location>
</feature>
<dbReference type="PANTHER" id="PTHR37810">
    <property type="entry name" value="IMMUNITY PROTEIN SDPI"/>
    <property type="match status" value="1"/>
</dbReference>
<dbReference type="PANTHER" id="PTHR37810:SF5">
    <property type="entry name" value="IMMUNITY PROTEIN SDPI"/>
    <property type="match status" value="1"/>
</dbReference>
<keyword evidence="1" id="KW-0812">Transmembrane</keyword>
<feature type="transmembrane region" description="Helical" evidence="1">
    <location>
        <begin position="210"/>
        <end position="230"/>
    </location>
</feature>
<gene>
    <name evidence="2" type="ORF">H9710_04410</name>
</gene>
<reference evidence="2" key="1">
    <citation type="journal article" date="2021" name="PeerJ">
        <title>Extensive microbial diversity within the chicken gut microbiome revealed by metagenomics and culture.</title>
        <authorList>
            <person name="Gilroy R."/>
            <person name="Ravi A."/>
            <person name="Getino M."/>
            <person name="Pursley I."/>
            <person name="Horton D.L."/>
            <person name="Alikhan N.F."/>
            <person name="Baker D."/>
            <person name="Gharbi K."/>
            <person name="Hall N."/>
            <person name="Watson M."/>
            <person name="Adriaenssens E.M."/>
            <person name="Foster-Nyarko E."/>
            <person name="Jarju S."/>
            <person name="Secka A."/>
            <person name="Antonio M."/>
            <person name="Oren A."/>
            <person name="Chaudhuri R.R."/>
            <person name="La Ragione R."/>
            <person name="Hildebrand F."/>
            <person name="Pallen M.J."/>
        </authorList>
    </citation>
    <scope>NUCLEOTIDE SEQUENCE</scope>
    <source>
        <strain evidence="2">CHK185-1770</strain>
    </source>
</reference>
<feature type="transmembrane region" description="Helical" evidence="1">
    <location>
        <begin position="93"/>
        <end position="112"/>
    </location>
</feature>
<sequence length="346" mass="38507">MKDMLARNKGKLLLSSLVILLPIFPAALAGQTLFIWEPVLLLASQWVVMLAVFYANRNKEQSPKVLNLVAWILPVLSLLLGIVGQLAQTGADSAYLITALFTFFMGLLFFLIGNYMPKTKQNGAVGIRIKWTLESEENWNATHRYAGKLWCLGGLLLMVSALIPSVWAMLLLWLVILAVLVILPTRYSYRFYKGQLAEGKVEKSPVKPRNIVLLTALFLAFCAFLAWSLFTGDIQYVYGTDSLTVDASGWGDLTIPYNRVTSLEYFDQDPSQEASGFRTNGLGNCRVSLGSFSNDLYGDYTRYTFTSCEACVLLYMEEQAIVLNGPDVEATKTLYNTLLEKLGLPG</sequence>
<dbReference type="AlphaFoldDB" id="A0A9D2MWW4"/>
<evidence type="ECO:0000256" key="1">
    <source>
        <dbReference type="SAM" id="Phobius"/>
    </source>
</evidence>
<keyword evidence="1" id="KW-1133">Transmembrane helix</keyword>
<dbReference type="EMBL" id="DWXG01000036">
    <property type="protein sequence ID" value="HJB97805.1"/>
    <property type="molecule type" value="Genomic_DNA"/>
</dbReference>
<feature type="transmembrane region" description="Helical" evidence="1">
    <location>
        <begin position="170"/>
        <end position="189"/>
    </location>
</feature>
<organism evidence="2 3">
    <name type="scientific">Candidatus Acutalibacter pullicola</name>
    <dbReference type="NCBI Taxonomy" id="2838417"/>
    <lineage>
        <taxon>Bacteria</taxon>
        <taxon>Bacillati</taxon>
        <taxon>Bacillota</taxon>
        <taxon>Clostridia</taxon>
        <taxon>Eubacteriales</taxon>
        <taxon>Acutalibacteraceae</taxon>
        <taxon>Acutalibacter</taxon>
    </lineage>
</organism>
<reference evidence="2" key="2">
    <citation type="submission" date="2021-04" db="EMBL/GenBank/DDBJ databases">
        <authorList>
            <person name="Gilroy R."/>
        </authorList>
    </citation>
    <scope>NUCLEOTIDE SEQUENCE</scope>
    <source>
        <strain evidence="2">CHK185-1770</strain>
    </source>
</reference>
<dbReference type="Pfam" id="PF13630">
    <property type="entry name" value="SdpI"/>
    <property type="match status" value="1"/>
</dbReference>
<dbReference type="GO" id="GO:0009636">
    <property type="term" value="P:response to toxic substance"/>
    <property type="evidence" value="ECO:0007669"/>
    <property type="project" value="TreeGrafter"/>
</dbReference>
<keyword evidence="1" id="KW-0472">Membrane</keyword>